<dbReference type="HOGENOM" id="CLU_097262_1_2_1"/>
<dbReference type="PROSITE" id="PS51747">
    <property type="entry name" value="CYT_DCMP_DEAMINASES_2"/>
    <property type="match status" value="1"/>
</dbReference>
<dbReference type="GO" id="GO:0004126">
    <property type="term" value="F:cytidine deaminase activity"/>
    <property type="evidence" value="ECO:0007669"/>
    <property type="project" value="UniProtKB-UniRule"/>
</dbReference>
<dbReference type="FunCoup" id="G8ZXI2">
    <property type="interactions" value="183"/>
</dbReference>
<dbReference type="CDD" id="cd01283">
    <property type="entry name" value="cytidine_deaminase"/>
    <property type="match status" value="1"/>
</dbReference>
<accession>G8ZXI2</accession>
<dbReference type="PANTHER" id="PTHR11644">
    <property type="entry name" value="CYTIDINE DEAMINASE"/>
    <property type="match status" value="1"/>
</dbReference>
<evidence type="ECO:0000256" key="10">
    <source>
        <dbReference type="PIRSR" id="PIRSR606262-1"/>
    </source>
</evidence>
<keyword evidence="6 13" id="KW-0378">Hydrolase</keyword>
<dbReference type="SUPFAM" id="SSF53927">
    <property type="entry name" value="Cytidine deaminase-like"/>
    <property type="match status" value="1"/>
</dbReference>
<evidence type="ECO:0000256" key="12">
    <source>
        <dbReference type="PIRSR" id="PIRSR606262-3"/>
    </source>
</evidence>
<comment type="function">
    <text evidence="2 13">This enzyme scavenges exogenous and endogenous cytidine and 2'-deoxycytidine for UMP synthesis.</text>
</comment>
<keyword evidence="16" id="KW-1185">Reference proteome</keyword>
<dbReference type="Pfam" id="PF00383">
    <property type="entry name" value="dCMP_cyt_deam_1"/>
    <property type="match status" value="1"/>
</dbReference>
<evidence type="ECO:0000256" key="5">
    <source>
        <dbReference type="ARBA" id="ARBA00022723"/>
    </source>
</evidence>
<dbReference type="InterPro" id="IPR002125">
    <property type="entry name" value="CMP_dCMP_dom"/>
</dbReference>
<dbReference type="FunFam" id="3.40.140.10:FF:000008">
    <property type="entry name" value="Cytidine deaminase"/>
    <property type="match status" value="1"/>
</dbReference>
<dbReference type="GO" id="GO:0005829">
    <property type="term" value="C:cytosol"/>
    <property type="evidence" value="ECO:0007669"/>
    <property type="project" value="TreeGrafter"/>
</dbReference>
<evidence type="ECO:0000256" key="4">
    <source>
        <dbReference type="ARBA" id="ARBA00012783"/>
    </source>
</evidence>
<feature type="domain" description="CMP/dCMP-type deaminase" evidence="14">
    <location>
        <begin position="15"/>
        <end position="152"/>
    </location>
</feature>
<comment type="catalytic activity">
    <reaction evidence="9 13">
        <text>cytidine + H2O + H(+) = uridine + NH4(+)</text>
        <dbReference type="Rhea" id="RHEA:16069"/>
        <dbReference type="ChEBI" id="CHEBI:15377"/>
        <dbReference type="ChEBI" id="CHEBI:15378"/>
        <dbReference type="ChEBI" id="CHEBI:16704"/>
        <dbReference type="ChEBI" id="CHEBI:17562"/>
        <dbReference type="ChEBI" id="CHEBI:28938"/>
        <dbReference type="EC" id="3.5.4.5"/>
    </reaction>
</comment>
<comment type="cofactor">
    <cofactor evidence="1 12 13">
        <name>Zn(2+)</name>
        <dbReference type="ChEBI" id="CHEBI:29105"/>
    </cofactor>
</comment>
<proteinExistence type="inferred from homology"/>
<feature type="active site" description="Proton donor" evidence="10">
    <location>
        <position position="69"/>
    </location>
</feature>
<sequence length="155" mass="16870">MLIGAREEVEGVTKEQFEKLKKLALEARELSYSPYSQFRVGCCLLTSSLTFVCGANVENASYGGAICAERTTIVKAVTSENSTERDENKQQWLCMAIAGDSLESCISPCGICRQVIREFASDSFPIVMLNGDGSRCVIRTLGELLPMSLGPDDLS</sequence>
<keyword evidence="7 12" id="KW-0862">Zinc</keyword>
<reference evidence="15 16" key="1">
    <citation type="journal article" date="2011" name="Proc. Natl. Acad. Sci. U.S.A.">
        <title>Evolutionary erosion of yeast sex chromosomes by mating-type switching accidents.</title>
        <authorList>
            <person name="Gordon J.L."/>
            <person name="Armisen D."/>
            <person name="Proux-Wera E."/>
            <person name="Oheigeartaigh S.S."/>
            <person name="Byrne K.P."/>
            <person name="Wolfe K.H."/>
        </authorList>
    </citation>
    <scope>NUCLEOTIDE SEQUENCE [LARGE SCALE GENOMIC DNA]</scope>
    <source>
        <strain evidence="16">ATCC 10662 / CBS 1146 / NBRC 0425 / NCYC 2629 / NRRL Y-866</strain>
    </source>
</reference>
<dbReference type="NCBIfam" id="NF004064">
    <property type="entry name" value="PRK05578.1"/>
    <property type="match status" value="1"/>
</dbReference>
<organism evidence="15 16">
    <name type="scientific">Torulaspora delbrueckii</name>
    <name type="common">Yeast</name>
    <name type="synonym">Candida colliculosa</name>
    <dbReference type="NCBI Taxonomy" id="4950"/>
    <lineage>
        <taxon>Eukaryota</taxon>
        <taxon>Fungi</taxon>
        <taxon>Dikarya</taxon>
        <taxon>Ascomycota</taxon>
        <taxon>Saccharomycotina</taxon>
        <taxon>Saccharomycetes</taxon>
        <taxon>Saccharomycetales</taxon>
        <taxon>Saccharomycetaceae</taxon>
        <taxon>Torulaspora</taxon>
    </lineage>
</organism>
<name>G8ZXI2_TORDE</name>
<dbReference type="Gene3D" id="3.40.140.10">
    <property type="entry name" value="Cytidine Deaminase, domain 2"/>
    <property type="match status" value="1"/>
</dbReference>
<evidence type="ECO:0000313" key="16">
    <source>
        <dbReference type="Proteomes" id="UP000005627"/>
    </source>
</evidence>
<comment type="catalytic activity">
    <reaction evidence="13">
        <text>2'-deoxycytidine + H2O + H(+) = 2'-deoxyuridine + NH4(+)</text>
        <dbReference type="Rhea" id="RHEA:13433"/>
        <dbReference type="ChEBI" id="CHEBI:15377"/>
        <dbReference type="ChEBI" id="CHEBI:15378"/>
        <dbReference type="ChEBI" id="CHEBI:15698"/>
        <dbReference type="ChEBI" id="CHEBI:16450"/>
        <dbReference type="ChEBI" id="CHEBI:28938"/>
        <dbReference type="EC" id="3.5.4.5"/>
    </reaction>
</comment>
<comment type="similarity">
    <text evidence="3 13">Belongs to the cytidine and deoxycytidylate deaminase family.</text>
</comment>
<dbReference type="InterPro" id="IPR016193">
    <property type="entry name" value="Cytidine_deaminase-like"/>
</dbReference>
<feature type="binding site" evidence="12">
    <location>
        <position position="109"/>
    </location>
    <ligand>
        <name>Zn(2+)</name>
        <dbReference type="ChEBI" id="CHEBI:29105"/>
        <note>catalytic</note>
    </ligand>
</feature>
<dbReference type="EC" id="3.5.4.5" evidence="4 13"/>
<dbReference type="NCBIfam" id="TIGR01354">
    <property type="entry name" value="cyt_deam_tetra"/>
    <property type="match status" value="1"/>
</dbReference>
<dbReference type="Proteomes" id="UP000005627">
    <property type="component" value="Chromosome 6"/>
</dbReference>
<evidence type="ECO:0000259" key="14">
    <source>
        <dbReference type="PROSITE" id="PS51747"/>
    </source>
</evidence>
<dbReference type="STRING" id="1076872.G8ZXI2"/>
<evidence type="ECO:0000256" key="9">
    <source>
        <dbReference type="ARBA" id="ARBA00049558"/>
    </source>
</evidence>
<dbReference type="eggNOG" id="KOG0833">
    <property type="taxonomic scope" value="Eukaryota"/>
</dbReference>
<dbReference type="EMBL" id="HE616747">
    <property type="protein sequence ID" value="CCE93326.1"/>
    <property type="molecule type" value="Genomic_DNA"/>
</dbReference>
<evidence type="ECO:0000313" key="15">
    <source>
        <dbReference type="EMBL" id="CCE93326.1"/>
    </source>
</evidence>
<evidence type="ECO:0000256" key="7">
    <source>
        <dbReference type="ARBA" id="ARBA00022833"/>
    </source>
</evidence>
<dbReference type="GO" id="GO:0008655">
    <property type="term" value="P:pyrimidine-containing compound salvage"/>
    <property type="evidence" value="ECO:0007669"/>
    <property type="project" value="EnsemblFungi"/>
</dbReference>
<feature type="binding site" evidence="12">
    <location>
        <position position="112"/>
    </location>
    <ligand>
        <name>Zn(2+)</name>
        <dbReference type="ChEBI" id="CHEBI:29105"/>
        <note>catalytic</note>
    </ligand>
</feature>
<dbReference type="GO" id="GO:0008270">
    <property type="term" value="F:zinc ion binding"/>
    <property type="evidence" value="ECO:0007669"/>
    <property type="project" value="UniProtKB-UniRule"/>
</dbReference>
<dbReference type="InParanoid" id="G8ZXI2"/>
<keyword evidence="5 12" id="KW-0479">Metal-binding</keyword>
<feature type="binding site" evidence="12">
    <location>
        <position position="67"/>
    </location>
    <ligand>
        <name>Zn(2+)</name>
        <dbReference type="ChEBI" id="CHEBI:29105"/>
        <note>catalytic</note>
    </ligand>
</feature>
<evidence type="ECO:0000256" key="6">
    <source>
        <dbReference type="ARBA" id="ARBA00022801"/>
    </source>
</evidence>
<dbReference type="GO" id="GO:0042802">
    <property type="term" value="F:identical protein binding"/>
    <property type="evidence" value="ECO:0007669"/>
    <property type="project" value="EnsemblFungi"/>
</dbReference>
<dbReference type="InterPro" id="IPR050202">
    <property type="entry name" value="Cyt/Deoxycyt_deaminase"/>
</dbReference>
<dbReference type="KEGG" id="tdl:TDEL_0F05150"/>
<evidence type="ECO:0000256" key="3">
    <source>
        <dbReference type="ARBA" id="ARBA00006576"/>
    </source>
</evidence>
<evidence type="ECO:0000256" key="13">
    <source>
        <dbReference type="RuleBase" id="RU364006"/>
    </source>
</evidence>
<gene>
    <name evidence="15" type="primary">TDEL0F05150</name>
    <name evidence="15" type="ORF">TDEL_0F05150</name>
</gene>
<dbReference type="GO" id="GO:0006216">
    <property type="term" value="P:cytidine catabolic process"/>
    <property type="evidence" value="ECO:0007669"/>
    <property type="project" value="EnsemblFungi"/>
</dbReference>
<protein>
    <recommendedName>
        <fullName evidence="4 13">Cytidine deaminase</fullName>
        <ecNumber evidence="4 13">3.5.4.5</ecNumber>
    </recommendedName>
    <alternativeName>
        <fullName evidence="8 13">Cytidine aminohydrolase</fullName>
    </alternativeName>
</protein>
<evidence type="ECO:0000256" key="1">
    <source>
        <dbReference type="ARBA" id="ARBA00001947"/>
    </source>
</evidence>
<dbReference type="GeneID" id="11504197"/>
<evidence type="ECO:0000256" key="11">
    <source>
        <dbReference type="PIRSR" id="PIRSR606262-2"/>
    </source>
</evidence>
<dbReference type="GO" id="GO:0005634">
    <property type="term" value="C:nucleus"/>
    <property type="evidence" value="ECO:0007669"/>
    <property type="project" value="EnsemblFungi"/>
</dbReference>
<dbReference type="GO" id="GO:0006217">
    <property type="term" value="P:deoxycytidine catabolic process"/>
    <property type="evidence" value="ECO:0007669"/>
    <property type="project" value="EnsemblFungi"/>
</dbReference>
<evidence type="ECO:0000256" key="8">
    <source>
        <dbReference type="ARBA" id="ARBA00032005"/>
    </source>
</evidence>
<feature type="binding site" evidence="11">
    <location>
        <begin position="56"/>
        <end position="62"/>
    </location>
    <ligand>
        <name>substrate</name>
    </ligand>
</feature>
<dbReference type="RefSeq" id="XP_003682537.1">
    <property type="nucleotide sequence ID" value="XM_003682489.1"/>
</dbReference>
<dbReference type="AlphaFoldDB" id="G8ZXI2"/>
<dbReference type="InterPro" id="IPR006262">
    <property type="entry name" value="Cyt_deam_tetra"/>
</dbReference>
<dbReference type="OrthoDB" id="414540at2759"/>
<dbReference type="PANTHER" id="PTHR11644:SF2">
    <property type="entry name" value="CYTIDINE DEAMINASE"/>
    <property type="match status" value="1"/>
</dbReference>
<evidence type="ECO:0000256" key="2">
    <source>
        <dbReference type="ARBA" id="ARBA00003949"/>
    </source>
</evidence>